<reference evidence="1" key="1">
    <citation type="journal article" date="2015" name="Genome Biol. Evol.">
        <title>Organellar Genomes of White Spruce (Picea glauca): Assembly and Annotation.</title>
        <authorList>
            <person name="Jackman S.D."/>
            <person name="Warren R.L."/>
            <person name="Gibb E.A."/>
            <person name="Vandervalk B.P."/>
            <person name="Mohamadi H."/>
            <person name="Chu J."/>
            <person name="Raymond A."/>
            <person name="Pleasance S."/>
            <person name="Coope R."/>
            <person name="Wildung M.R."/>
            <person name="Ritland C.E."/>
            <person name="Bousquet J."/>
            <person name="Jones S.J."/>
            <person name="Bohlmann J."/>
            <person name="Birol I."/>
        </authorList>
    </citation>
    <scope>NUCLEOTIDE SEQUENCE [LARGE SCALE GENOMIC DNA]</scope>
    <source>
        <tissue evidence="1">Flushing bud</tissue>
    </source>
</reference>
<name>A0A101LZ46_PICGL</name>
<gene>
    <name evidence="1" type="ORF">ABT39_MTgene5030</name>
</gene>
<proteinExistence type="predicted"/>
<comment type="caution">
    <text evidence="1">The sequence shown here is derived from an EMBL/GenBank/DDBJ whole genome shotgun (WGS) entry which is preliminary data.</text>
</comment>
<keyword evidence="1" id="KW-0496">Mitochondrion</keyword>
<sequence>MVHSLYVRLSVSWLGSSLPFVKVYISTRALSNDKMIIFNNDIILFSNSICF</sequence>
<evidence type="ECO:0000313" key="1">
    <source>
        <dbReference type="EMBL" id="KUM48034.1"/>
    </source>
</evidence>
<dbReference type="AlphaFoldDB" id="A0A101LZ46"/>
<organism evidence="1">
    <name type="scientific">Picea glauca</name>
    <name type="common">White spruce</name>
    <name type="synonym">Pinus glauca</name>
    <dbReference type="NCBI Taxonomy" id="3330"/>
    <lineage>
        <taxon>Eukaryota</taxon>
        <taxon>Viridiplantae</taxon>
        <taxon>Streptophyta</taxon>
        <taxon>Embryophyta</taxon>
        <taxon>Tracheophyta</taxon>
        <taxon>Spermatophyta</taxon>
        <taxon>Pinopsida</taxon>
        <taxon>Pinidae</taxon>
        <taxon>Conifers I</taxon>
        <taxon>Pinales</taxon>
        <taxon>Pinaceae</taxon>
        <taxon>Picea</taxon>
    </lineage>
</organism>
<protein>
    <submittedName>
        <fullName evidence="1">Uncharacterized protein</fullName>
    </submittedName>
</protein>
<dbReference type="EMBL" id="LKAM01000006">
    <property type="protein sequence ID" value="KUM48034.1"/>
    <property type="molecule type" value="Genomic_DNA"/>
</dbReference>
<geneLocation type="mitochondrion" evidence="1"/>
<accession>A0A101LZ46</accession>